<name>A0A0F8VIQ0_9ZZZZ</name>
<accession>A0A0F8VIQ0</accession>
<comment type="caution">
    <text evidence="1">The sequence shown here is derived from an EMBL/GenBank/DDBJ whole genome shotgun (WGS) entry which is preliminary data.</text>
</comment>
<dbReference type="AlphaFoldDB" id="A0A0F8VIQ0"/>
<gene>
    <name evidence="1" type="ORF">LCGC14_3167300</name>
</gene>
<reference evidence="1" key="1">
    <citation type="journal article" date="2015" name="Nature">
        <title>Complex archaea that bridge the gap between prokaryotes and eukaryotes.</title>
        <authorList>
            <person name="Spang A."/>
            <person name="Saw J.H."/>
            <person name="Jorgensen S.L."/>
            <person name="Zaremba-Niedzwiedzka K."/>
            <person name="Martijn J."/>
            <person name="Lind A.E."/>
            <person name="van Eijk R."/>
            <person name="Schleper C."/>
            <person name="Guy L."/>
            <person name="Ettema T.J."/>
        </authorList>
    </citation>
    <scope>NUCLEOTIDE SEQUENCE</scope>
</reference>
<sequence>MGGLPTYDENWSENVDFALLEPDDPLVSEICLLADGLEKSLQNVGIIGTKDSQEA</sequence>
<evidence type="ECO:0000313" key="1">
    <source>
        <dbReference type="EMBL" id="KKK44318.1"/>
    </source>
</evidence>
<dbReference type="EMBL" id="LAZR01070190">
    <property type="protein sequence ID" value="KKK44318.1"/>
    <property type="molecule type" value="Genomic_DNA"/>
</dbReference>
<organism evidence="1">
    <name type="scientific">marine sediment metagenome</name>
    <dbReference type="NCBI Taxonomy" id="412755"/>
    <lineage>
        <taxon>unclassified sequences</taxon>
        <taxon>metagenomes</taxon>
        <taxon>ecological metagenomes</taxon>
    </lineage>
</organism>
<proteinExistence type="predicted"/>
<protein>
    <submittedName>
        <fullName evidence="1">Uncharacterized protein</fullName>
    </submittedName>
</protein>